<name>A0AAD5GGI5_AMBAR</name>
<keyword evidence="2" id="KW-1185">Reference proteome</keyword>
<dbReference type="Proteomes" id="UP001206925">
    <property type="component" value="Unassembled WGS sequence"/>
</dbReference>
<gene>
    <name evidence="1" type="ORF">M8C21_009558</name>
</gene>
<evidence type="ECO:0000313" key="2">
    <source>
        <dbReference type="Proteomes" id="UP001206925"/>
    </source>
</evidence>
<protein>
    <submittedName>
        <fullName evidence="1">Uncharacterized protein</fullName>
    </submittedName>
</protein>
<organism evidence="1 2">
    <name type="scientific">Ambrosia artemisiifolia</name>
    <name type="common">Common ragweed</name>
    <dbReference type="NCBI Taxonomy" id="4212"/>
    <lineage>
        <taxon>Eukaryota</taxon>
        <taxon>Viridiplantae</taxon>
        <taxon>Streptophyta</taxon>
        <taxon>Embryophyta</taxon>
        <taxon>Tracheophyta</taxon>
        <taxon>Spermatophyta</taxon>
        <taxon>Magnoliopsida</taxon>
        <taxon>eudicotyledons</taxon>
        <taxon>Gunneridae</taxon>
        <taxon>Pentapetalae</taxon>
        <taxon>asterids</taxon>
        <taxon>campanulids</taxon>
        <taxon>Asterales</taxon>
        <taxon>Asteraceae</taxon>
        <taxon>Asteroideae</taxon>
        <taxon>Heliantheae alliance</taxon>
        <taxon>Heliantheae</taxon>
        <taxon>Ambrosia</taxon>
    </lineage>
</organism>
<sequence length="22" mass="2690">MRKLIPENLLKLKLKLKIYSFT</sequence>
<evidence type="ECO:0000313" key="1">
    <source>
        <dbReference type="EMBL" id="KAI7739511.1"/>
    </source>
</evidence>
<reference evidence="1" key="1">
    <citation type="submission" date="2022-06" db="EMBL/GenBank/DDBJ databases">
        <title>Uncovering the hologenomic basis of an extraordinary plant invasion.</title>
        <authorList>
            <person name="Bieker V.C."/>
            <person name="Martin M.D."/>
            <person name="Gilbert T."/>
            <person name="Hodgins K."/>
            <person name="Battlay P."/>
            <person name="Petersen B."/>
            <person name="Wilson J."/>
        </authorList>
    </citation>
    <scope>NUCLEOTIDE SEQUENCE</scope>
    <source>
        <strain evidence="1">AA19_3_7</strain>
        <tissue evidence="1">Leaf</tissue>
    </source>
</reference>
<accession>A0AAD5GGI5</accession>
<dbReference type="AlphaFoldDB" id="A0AAD5GGI5"/>
<comment type="caution">
    <text evidence="1">The sequence shown here is derived from an EMBL/GenBank/DDBJ whole genome shotgun (WGS) entry which is preliminary data.</text>
</comment>
<dbReference type="EMBL" id="JAMZMK010008614">
    <property type="protein sequence ID" value="KAI7739511.1"/>
    <property type="molecule type" value="Genomic_DNA"/>
</dbReference>
<proteinExistence type="predicted"/>